<dbReference type="AlphaFoldDB" id="C0GCD5"/>
<evidence type="ECO:0000313" key="2">
    <source>
        <dbReference type="Proteomes" id="UP000006443"/>
    </source>
</evidence>
<protein>
    <recommendedName>
        <fullName evidence="3">ATP-grasp domain-containing protein</fullName>
    </recommendedName>
</protein>
<dbReference type="Gene3D" id="3.30.470.20">
    <property type="entry name" value="ATP-grasp fold, B domain"/>
    <property type="match status" value="1"/>
</dbReference>
<dbReference type="RefSeq" id="WP_008513900.1">
    <property type="nucleotide sequence ID" value="NZ_ACJM01000001.1"/>
</dbReference>
<dbReference type="STRING" id="555088.DealDRAFT_0144"/>
<sequence>MMHREENLGVLVDKLVYWGIPFGRTGYENIAFYEDAAKKHNIALSFFQLSDIDLTKGQVQAYVKNDAGSYRKTIIPVPKVIHNRGLYFSKKSKAKVDALLADGKILYNPWNRFLKLEIHNLLWQDPQLRPYLPETYRATKETINAMLEKYKLIILKPNGGSLGHGLMKLERTGEEFLLTHYSNREKEWKQSSFSAEFPQVLLKNISGRSYAVQEFIPLAKYKGCVYNLRVAYQKNGTAQWQVTGVVGKLAHDTNFVTNIAKGGKAYSLDVLLENKFNEAKLLQEIEMFCFQAAKALENEYPGLADLGIDLGVTKDGNLKLIECNGRGLRLSFKDAQLYEAWRAAFETPILYGKYLLAKED</sequence>
<gene>
    <name evidence="1" type="ORF">DealDRAFT_0144</name>
</gene>
<dbReference type="SUPFAM" id="SSF56059">
    <property type="entry name" value="Glutathione synthetase ATP-binding domain-like"/>
    <property type="match status" value="1"/>
</dbReference>
<dbReference type="Pfam" id="PF14398">
    <property type="entry name" value="ATPgrasp_YheCD"/>
    <property type="match status" value="1"/>
</dbReference>
<reference evidence="1 2" key="1">
    <citation type="submission" date="2009-02" db="EMBL/GenBank/DDBJ databases">
        <title>Sequencing of the draft genome and assembly of Dethiobacter alkaliphilus AHT 1.</title>
        <authorList>
            <consortium name="US DOE Joint Genome Institute (JGI-PGF)"/>
            <person name="Lucas S."/>
            <person name="Copeland A."/>
            <person name="Lapidus A."/>
            <person name="Glavina del Rio T."/>
            <person name="Dalin E."/>
            <person name="Tice H."/>
            <person name="Bruce D."/>
            <person name="Goodwin L."/>
            <person name="Pitluck S."/>
            <person name="Larimer F."/>
            <person name="Land M.L."/>
            <person name="Hauser L."/>
            <person name="Muyzer G."/>
        </authorList>
    </citation>
    <scope>NUCLEOTIDE SEQUENCE [LARGE SCALE GENOMIC DNA]</scope>
    <source>
        <strain evidence="1 2">AHT 1</strain>
    </source>
</reference>
<comment type="caution">
    <text evidence="1">The sequence shown here is derived from an EMBL/GenBank/DDBJ whole genome shotgun (WGS) entry which is preliminary data.</text>
</comment>
<evidence type="ECO:0000313" key="1">
    <source>
        <dbReference type="EMBL" id="EEG78870.1"/>
    </source>
</evidence>
<proteinExistence type="predicted"/>
<dbReference type="eggNOG" id="COG0189">
    <property type="taxonomic scope" value="Bacteria"/>
</dbReference>
<evidence type="ECO:0008006" key="3">
    <source>
        <dbReference type="Google" id="ProtNLM"/>
    </source>
</evidence>
<dbReference type="InterPro" id="IPR026838">
    <property type="entry name" value="YheC/D"/>
</dbReference>
<dbReference type="EMBL" id="ACJM01000001">
    <property type="protein sequence ID" value="EEG78870.1"/>
    <property type="molecule type" value="Genomic_DNA"/>
</dbReference>
<name>C0GCD5_DETAL</name>
<keyword evidence="2" id="KW-1185">Reference proteome</keyword>
<dbReference type="Proteomes" id="UP000006443">
    <property type="component" value="Unassembled WGS sequence"/>
</dbReference>
<organism evidence="1 2">
    <name type="scientific">Dethiobacter alkaliphilus AHT 1</name>
    <dbReference type="NCBI Taxonomy" id="555088"/>
    <lineage>
        <taxon>Bacteria</taxon>
        <taxon>Bacillati</taxon>
        <taxon>Bacillota</taxon>
        <taxon>Dethiobacteria</taxon>
        <taxon>Dethiobacterales</taxon>
        <taxon>Dethiobacteraceae</taxon>
        <taxon>Dethiobacter</taxon>
    </lineage>
</organism>
<accession>C0GCD5</accession>